<feature type="region of interest" description="Disordered" evidence="1">
    <location>
        <begin position="35"/>
        <end position="72"/>
    </location>
</feature>
<accession>A0ABQ9KTD7</accession>
<protein>
    <recommendedName>
        <fullName evidence="2">Amidase domain-containing protein</fullName>
    </recommendedName>
</protein>
<reference evidence="3" key="1">
    <citation type="journal article" date="2023" name="Plant Biotechnol. J.">
        <title>Chromosome-level wild Hevea brasiliensis genome provides new tools for genomic-assisted breeding and valuable loci to elevate rubber yield.</title>
        <authorList>
            <person name="Cheng H."/>
            <person name="Song X."/>
            <person name="Hu Y."/>
            <person name="Wu T."/>
            <person name="Yang Q."/>
            <person name="An Z."/>
            <person name="Feng S."/>
            <person name="Deng Z."/>
            <person name="Wu W."/>
            <person name="Zeng X."/>
            <person name="Tu M."/>
            <person name="Wang X."/>
            <person name="Huang H."/>
        </authorList>
    </citation>
    <scope>NUCLEOTIDE SEQUENCE</scope>
    <source>
        <strain evidence="3">MT/VB/25A 57/8</strain>
    </source>
</reference>
<gene>
    <name evidence="3" type="ORF">P3X46_029349</name>
</gene>
<sequence length="158" mass="16264">MPSTGGSRILENYRAPHDATAVRRMKEKGAIVVGKTNSDESGMGSTIERSSFQVTSNPRDTSRVPGGSSGGSAAAVSARHCVVSLGSDTGGNLRQPASFGGVVGLKPTFGRVSRFGLMAYASSLAVVGCFSTSVADTGIILHAISGHDRYDATSSRRV</sequence>
<feature type="domain" description="Amidase" evidence="2">
    <location>
        <begin position="1"/>
        <end position="156"/>
    </location>
</feature>
<dbReference type="SUPFAM" id="SSF75304">
    <property type="entry name" value="Amidase signature (AS) enzymes"/>
    <property type="match status" value="1"/>
</dbReference>
<dbReference type="InterPro" id="IPR036928">
    <property type="entry name" value="AS_sf"/>
</dbReference>
<comment type="caution">
    <text evidence="3">The sequence shown here is derived from an EMBL/GenBank/DDBJ whole genome shotgun (WGS) entry which is preliminary data.</text>
</comment>
<evidence type="ECO:0000313" key="4">
    <source>
        <dbReference type="Proteomes" id="UP001174677"/>
    </source>
</evidence>
<feature type="compositionally biased region" description="Polar residues" evidence="1">
    <location>
        <begin position="35"/>
        <end position="59"/>
    </location>
</feature>
<evidence type="ECO:0000259" key="2">
    <source>
        <dbReference type="Pfam" id="PF01425"/>
    </source>
</evidence>
<keyword evidence="4" id="KW-1185">Reference proteome</keyword>
<dbReference type="EMBL" id="JARPOI010000016">
    <property type="protein sequence ID" value="KAJ9147157.1"/>
    <property type="molecule type" value="Genomic_DNA"/>
</dbReference>
<evidence type="ECO:0000256" key="1">
    <source>
        <dbReference type="SAM" id="MobiDB-lite"/>
    </source>
</evidence>
<dbReference type="InterPro" id="IPR023631">
    <property type="entry name" value="Amidase_dom"/>
</dbReference>
<dbReference type="Proteomes" id="UP001174677">
    <property type="component" value="Chromosome 16"/>
</dbReference>
<proteinExistence type="predicted"/>
<evidence type="ECO:0000313" key="3">
    <source>
        <dbReference type="EMBL" id="KAJ9147157.1"/>
    </source>
</evidence>
<dbReference type="PANTHER" id="PTHR11895">
    <property type="entry name" value="TRANSAMIDASE"/>
    <property type="match status" value="1"/>
</dbReference>
<dbReference type="InterPro" id="IPR000120">
    <property type="entry name" value="Amidase"/>
</dbReference>
<dbReference type="PANTHER" id="PTHR11895:SF7">
    <property type="entry name" value="GLUTAMYL-TRNA(GLN) AMIDOTRANSFERASE SUBUNIT A, MITOCHONDRIAL"/>
    <property type="match status" value="1"/>
</dbReference>
<name>A0ABQ9KTD7_HEVBR</name>
<dbReference type="Pfam" id="PF01425">
    <property type="entry name" value="Amidase"/>
    <property type="match status" value="1"/>
</dbReference>
<dbReference type="Gene3D" id="3.90.1300.10">
    <property type="entry name" value="Amidase signature (AS) domain"/>
    <property type="match status" value="1"/>
</dbReference>
<organism evidence="3 4">
    <name type="scientific">Hevea brasiliensis</name>
    <name type="common">Para rubber tree</name>
    <name type="synonym">Siphonia brasiliensis</name>
    <dbReference type="NCBI Taxonomy" id="3981"/>
    <lineage>
        <taxon>Eukaryota</taxon>
        <taxon>Viridiplantae</taxon>
        <taxon>Streptophyta</taxon>
        <taxon>Embryophyta</taxon>
        <taxon>Tracheophyta</taxon>
        <taxon>Spermatophyta</taxon>
        <taxon>Magnoliopsida</taxon>
        <taxon>eudicotyledons</taxon>
        <taxon>Gunneridae</taxon>
        <taxon>Pentapetalae</taxon>
        <taxon>rosids</taxon>
        <taxon>fabids</taxon>
        <taxon>Malpighiales</taxon>
        <taxon>Euphorbiaceae</taxon>
        <taxon>Crotonoideae</taxon>
        <taxon>Micrandreae</taxon>
        <taxon>Hevea</taxon>
    </lineage>
</organism>